<comment type="caution">
    <text evidence="2">Lacks conserved residue(s) required for the propagation of feature annotation.</text>
</comment>
<evidence type="ECO:0000313" key="6">
    <source>
        <dbReference type="Proteomes" id="UP000276133"/>
    </source>
</evidence>
<proteinExistence type="predicted"/>
<evidence type="ECO:0000256" key="3">
    <source>
        <dbReference type="SAM" id="Phobius"/>
    </source>
</evidence>
<dbReference type="OrthoDB" id="10457563at2759"/>
<keyword evidence="3" id="KW-0472">Membrane</keyword>
<keyword evidence="1" id="KW-1015">Disulfide bond</keyword>
<keyword evidence="3" id="KW-0812">Transmembrane</keyword>
<feature type="domain" description="CUB" evidence="4">
    <location>
        <begin position="65"/>
        <end position="185"/>
    </location>
</feature>
<accession>A0A3M7SRK4</accession>
<reference evidence="5 6" key="1">
    <citation type="journal article" date="2018" name="Sci. Rep.">
        <title>Genomic signatures of local adaptation to the degree of environmental predictability in rotifers.</title>
        <authorList>
            <person name="Franch-Gras L."/>
            <person name="Hahn C."/>
            <person name="Garcia-Roger E.M."/>
            <person name="Carmona M.J."/>
            <person name="Serra M."/>
            <person name="Gomez A."/>
        </authorList>
    </citation>
    <scope>NUCLEOTIDE SEQUENCE [LARGE SCALE GENOMIC DNA]</scope>
    <source>
        <strain evidence="5">HYR1</strain>
    </source>
</reference>
<dbReference type="EMBL" id="REGN01000897">
    <property type="protein sequence ID" value="RNA38260.1"/>
    <property type="molecule type" value="Genomic_DNA"/>
</dbReference>
<evidence type="ECO:0000259" key="4">
    <source>
        <dbReference type="PROSITE" id="PS01180"/>
    </source>
</evidence>
<dbReference type="InterPro" id="IPR035914">
    <property type="entry name" value="Sperma_CUB_dom_sf"/>
</dbReference>
<dbReference type="AlphaFoldDB" id="A0A3M7SRK4"/>
<protein>
    <recommendedName>
        <fullName evidence="4">CUB domain-containing protein</fullName>
    </recommendedName>
</protein>
<dbReference type="Proteomes" id="UP000276133">
    <property type="component" value="Unassembled WGS sequence"/>
</dbReference>
<dbReference type="InterPro" id="IPR000859">
    <property type="entry name" value="CUB_dom"/>
</dbReference>
<dbReference type="PROSITE" id="PS01180">
    <property type="entry name" value="CUB"/>
    <property type="match status" value="1"/>
</dbReference>
<dbReference type="Gene3D" id="2.60.120.290">
    <property type="entry name" value="Spermadhesin, CUB domain"/>
    <property type="match status" value="1"/>
</dbReference>
<gene>
    <name evidence="5" type="ORF">BpHYR1_030561</name>
</gene>
<comment type="caution">
    <text evidence="5">The sequence shown here is derived from an EMBL/GenBank/DDBJ whole genome shotgun (WGS) entry which is preliminary data.</text>
</comment>
<evidence type="ECO:0000256" key="1">
    <source>
        <dbReference type="ARBA" id="ARBA00023157"/>
    </source>
</evidence>
<keyword evidence="6" id="KW-1185">Reference proteome</keyword>
<sequence>MCNLSFKFFRKFILFNFCKTEKKFLISIFYLENLNSKFQISEYFYTKILLNFETQKYVINSYDICDNYAPSVLENIDRGFIHSPYYPDYYLNNRNCYIGIKIPNDKRLVVYLMRRSMEDKSIFRNSPKDFVGIEDGFKYFGFSNVPEIIYDGNDREEVYVNFVSDWITTQFLRSPKGFLIYFELFAIHQLVTSEPLVFTSQLTTTTTSTTTTPVSTTSFVTTTPVEVKIQEVKLIPETISEKMHGNDFIRKEEDRLMTIITLLIGIIGFLILTIFGLLFSFRKKSKQQSEEDTIYDMNDSKSVHSGHYNDEYQNVSIISTISLNRETPCKNKNLSKKKQTFNETLRKFYKNLNKTLNISRNLLQSDNFLGKDMNSTINLDKTNIYSPNEFNLNESNAKVESNVPLDKLKFFKSSASLAKKQTETEVRRDLNRSENLYVTIEAVRPNLETKTEDGKLEIYEVNFDDNFAYLTPSSKPSSPSKNQDYDIYHSINDYGNDCRELLKEQMIKSSQCLNEEIYSMPNNKEIKSNEEHLTCSNSDNSVINLLICPEFSKKFKRHYTNIFIIQQEQCCLVTHVNFQRLNFISSQKSLTKLYNLTAREKKIETLAAIVLKISWSSTKYNIQEIFQKGYKTCFKLI</sequence>
<evidence type="ECO:0000313" key="5">
    <source>
        <dbReference type="EMBL" id="RNA38260.1"/>
    </source>
</evidence>
<dbReference type="CDD" id="cd00041">
    <property type="entry name" value="CUB"/>
    <property type="match status" value="1"/>
</dbReference>
<organism evidence="5 6">
    <name type="scientific">Brachionus plicatilis</name>
    <name type="common">Marine rotifer</name>
    <name type="synonym">Brachionus muelleri</name>
    <dbReference type="NCBI Taxonomy" id="10195"/>
    <lineage>
        <taxon>Eukaryota</taxon>
        <taxon>Metazoa</taxon>
        <taxon>Spiralia</taxon>
        <taxon>Gnathifera</taxon>
        <taxon>Rotifera</taxon>
        <taxon>Eurotatoria</taxon>
        <taxon>Monogononta</taxon>
        <taxon>Pseudotrocha</taxon>
        <taxon>Ploima</taxon>
        <taxon>Brachionidae</taxon>
        <taxon>Brachionus</taxon>
    </lineage>
</organism>
<dbReference type="SUPFAM" id="SSF49854">
    <property type="entry name" value="Spermadhesin, CUB domain"/>
    <property type="match status" value="1"/>
</dbReference>
<name>A0A3M7SRK4_BRAPC</name>
<evidence type="ECO:0000256" key="2">
    <source>
        <dbReference type="PROSITE-ProRule" id="PRU00059"/>
    </source>
</evidence>
<keyword evidence="3" id="KW-1133">Transmembrane helix</keyword>
<feature type="transmembrane region" description="Helical" evidence="3">
    <location>
        <begin position="256"/>
        <end position="279"/>
    </location>
</feature>